<dbReference type="STRING" id="206665.SAMN04488516_102324"/>
<reference evidence="1 2" key="1">
    <citation type="submission" date="2016-10" db="EMBL/GenBank/DDBJ databases">
        <authorList>
            <person name="de Groot N.N."/>
        </authorList>
    </citation>
    <scope>NUCLEOTIDE SEQUENCE [LARGE SCALE GENOMIC DNA]</scope>
    <source>
        <strain evidence="1 2">DSM 15269</strain>
    </source>
</reference>
<dbReference type="Proteomes" id="UP000199602">
    <property type="component" value="Unassembled WGS sequence"/>
</dbReference>
<evidence type="ECO:0000313" key="2">
    <source>
        <dbReference type="Proteomes" id="UP000199602"/>
    </source>
</evidence>
<dbReference type="EMBL" id="FNIN01000002">
    <property type="protein sequence ID" value="SDN50191.1"/>
    <property type="molecule type" value="Genomic_DNA"/>
</dbReference>
<keyword evidence="2" id="KW-1185">Reference proteome</keyword>
<dbReference type="AlphaFoldDB" id="A0A1H0BWX0"/>
<accession>A0A1H0BWX0</accession>
<protein>
    <submittedName>
        <fullName evidence="1">Uncharacterized protein</fullName>
    </submittedName>
</protein>
<dbReference type="RefSeq" id="WP_092063763.1">
    <property type="nucleotide sequence ID" value="NZ_FNIN01000002.1"/>
</dbReference>
<proteinExistence type="predicted"/>
<name>A0A1H0BWX0_9BACT</name>
<evidence type="ECO:0000313" key="1">
    <source>
        <dbReference type="EMBL" id="SDN50191.1"/>
    </source>
</evidence>
<gene>
    <name evidence="1" type="ORF">SAMN04488516_102324</name>
</gene>
<organism evidence="1 2">
    <name type="scientific">Desulfonauticus submarinus</name>
    <dbReference type="NCBI Taxonomy" id="206665"/>
    <lineage>
        <taxon>Bacteria</taxon>
        <taxon>Pseudomonadati</taxon>
        <taxon>Thermodesulfobacteriota</taxon>
        <taxon>Desulfovibrionia</taxon>
        <taxon>Desulfovibrionales</taxon>
        <taxon>Desulfonauticaceae</taxon>
        <taxon>Desulfonauticus</taxon>
    </lineage>
</organism>
<sequence>MDEKINWHFLLAILLSICFHLILLTTNSKELAKIIDIVRPKQKVMELELYNYRLKMQILREQLEQNLGLGLDGVSKLPPGIEKTTKIPLQDKELQALLSLIKSILNGLWEREDINVPGRAVVRMELRNGKIVNYFAKEWEGGEDFLFELFNFLQKIQAIQLPVKNKDSIWFESQFEAEPEVEE</sequence>